<gene>
    <name evidence="1" type="ORF">U6A24_12015</name>
</gene>
<proteinExistence type="predicted"/>
<reference evidence="1 2" key="1">
    <citation type="journal article" date="2013" name="Int. J. Syst. Evol. Microbiol.">
        <title>Aquimarina gracilis sp. nov., isolated from the gut microflora of a mussel, Mytilus coruscus, and emended description of Aquimarina spongiae.</title>
        <authorList>
            <person name="Park S.C."/>
            <person name="Choe H.N."/>
            <person name="Baik K.S."/>
            <person name="Seong C.N."/>
        </authorList>
    </citation>
    <scope>NUCLEOTIDE SEQUENCE [LARGE SCALE GENOMIC DNA]</scope>
    <source>
        <strain evidence="1 2">PSC32</strain>
    </source>
</reference>
<evidence type="ECO:0000313" key="2">
    <source>
        <dbReference type="Proteomes" id="UP001327027"/>
    </source>
</evidence>
<comment type="caution">
    <text evidence="1">The sequence shown here is derived from an EMBL/GenBank/DDBJ whole genome shotgun (WGS) entry which is preliminary data.</text>
</comment>
<organism evidence="1 2">
    <name type="scientific">Aquimarina gracilis</name>
    <dbReference type="NCBI Taxonomy" id="874422"/>
    <lineage>
        <taxon>Bacteria</taxon>
        <taxon>Pseudomonadati</taxon>
        <taxon>Bacteroidota</taxon>
        <taxon>Flavobacteriia</taxon>
        <taxon>Flavobacteriales</taxon>
        <taxon>Flavobacteriaceae</taxon>
        <taxon>Aquimarina</taxon>
    </lineage>
</organism>
<sequence length="158" mass="17066">MISDNQITTEQLVDAADAATKKAFEGKFENEKINDFLESIRGVNAPAPIAATGGIIFVGIFGEVVCEPMDRPYIFKRKSWGVGAAGVRSVGLLYTAYDSWNSLWKNTTSYHAQGIAKAGGIFQINFFNKKGIPIGQFNGPAIGIALFEVGGSGKWKKK</sequence>
<evidence type="ECO:0000313" key="1">
    <source>
        <dbReference type="EMBL" id="MEB3346193.1"/>
    </source>
</evidence>
<dbReference type="Proteomes" id="UP001327027">
    <property type="component" value="Unassembled WGS sequence"/>
</dbReference>
<dbReference type="InterPro" id="IPR038625">
    <property type="entry name" value="R_equi_Vir_sf"/>
</dbReference>
<name>A0ABU5ZWF3_9FLAO</name>
<dbReference type="RefSeq" id="WP_324180218.1">
    <property type="nucleotide sequence ID" value="NZ_BAABAW010000024.1"/>
</dbReference>
<keyword evidence="2" id="KW-1185">Reference proteome</keyword>
<accession>A0ABU5ZWF3</accession>
<dbReference type="Gene3D" id="2.40.128.480">
    <property type="entry name" value="Rhodococcus equi virulence-associated protein"/>
    <property type="match status" value="1"/>
</dbReference>
<dbReference type="EMBL" id="JAYKLX010000005">
    <property type="protein sequence ID" value="MEB3346193.1"/>
    <property type="molecule type" value="Genomic_DNA"/>
</dbReference>
<protein>
    <submittedName>
        <fullName evidence="1">Uncharacterized protein</fullName>
    </submittedName>
</protein>